<dbReference type="RefSeq" id="WP_149100256.1">
    <property type="nucleotide sequence ID" value="NZ_BMMG01000008.1"/>
</dbReference>
<dbReference type="EMBL" id="VKKZ01000025">
    <property type="protein sequence ID" value="KAA6430599.1"/>
    <property type="molecule type" value="Genomic_DNA"/>
</dbReference>
<feature type="signal peptide" evidence="4">
    <location>
        <begin position="1"/>
        <end position="20"/>
    </location>
</feature>
<dbReference type="InterPro" id="IPR036322">
    <property type="entry name" value="WD40_repeat_dom_sf"/>
</dbReference>
<dbReference type="PROSITE" id="PS50082">
    <property type="entry name" value="WD_REPEATS_2"/>
    <property type="match status" value="2"/>
</dbReference>
<dbReference type="SMART" id="SM00320">
    <property type="entry name" value="WD40"/>
    <property type="match status" value="3"/>
</dbReference>
<proteinExistence type="predicted"/>
<dbReference type="InterPro" id="IPR001680">
    <property type="entry name" value="WD40_rpt"/>
</dbReference>
<evidence type="ECO:0000313" key="5">
    <source>
        <dbReference type="EMBL" id="KAA6430599.1"/>
    </source>
</evidence>
<feature type="repeat" description="WD" evidence="3">
    <location>
        <begin position="45"/>
        <end position="74"/>
    </location>
</feature>
<reference evidence="5 7" key="2">
    <citation type="submission" date="2019-09" db="EMBL/GenBank/DDBJ databases">
        <title>A bacterium isolated from glacier soil.</title>
        <authorList>
            <person name="Liu Q."/>
        </authorList>
    </citation>
    <scope>NUCLEOTIDE SEQUENCE [LARGE SCALE GENOMIC DNA]</scope>
    <source>
        <strain evidence="5 7">MDT1-10-3</strain>
    </source>
</reference>
<dbReference type="Proteomes" id="UP000323866">
    <property type="component" value="Unassembled WGS sequence"/>
</dbReference>
<evidence type="ECO:0000256" key="4">
    <source>
        <dbReference type="SAM" id="SignalP"/>
    </source>
</evidence>
<keyword evidence="4" id="KW-0732">Signal</keyword>
<sequence length="320" mass="34845">MKKILGILLLAVSCSFISFSSGQTKFRDLIELKHQKDLQFYHAVFSPDGNRLASVGSQGMVYVWDAAQSYPVHFKQVHKGVVLSCAYTPNGTYLITGGEDKTIKVTLAKDLSEVKSIPVSGQVRELAIAGKRLVALLQKGEVQIYDTDTWELVGKPRYAAPDSRIVFNNQGDRFYVWFASRITCIAAKDGALLKVFNTNYATPTDLAVSADDAFLAVGFGQAEEIIRVYASLDFKQVKAVKKTGTGDYANGLSFFHQSNHLLYHSGAGNSTLKVLDMTTGTNTTVLKGTALVKTSIAKDDVKVILSPKASSTIQLMAVTK</sequence>
<organism evidence="5 7">
    <name type="scientific">Rufibacter glacialis</name>
    <dbReference type="NCBI Taxonomy" id="1259555"/>
    <lineage>
        <taxon>Bacteria</taxon>
        <taxon>Pseudomonadati</taxon>
        <taxon>Bacteroidota</taxon>
        <taxon>Cytophagia</taxon>
        <taxon>Cytophagales</taxon>
        <taxon>Hymenobacteraceae</taxon>
        <taxon>Rufibacter</taxon>
    </lineage>
</organism>
<accession>A0A5M8Q426</accession>
<dbReference type="Pfam" id="PF00400">
    <property type="entry name" value="WD40"/>
    <property type="match status" value="2"/>
</dbReference>
<dbReference type="EMBL" id="JBGOGF010000014">
    <property type="protein sequence ID" value="MFA1773566.1"/>
    <property type="molecule type" value="Genomic_DNA"/>
</dbReference>
<evidence type="ECO:0000313" key="8">
    <source>
        <dbReference type="Proteomes" id="UP001570846"/>
    </source>
</evidence>
<dbReference type="AlphaFoldDB" id="A0A5M8Q426"/>
<comment type="caution">
    <text evidence="5">The sequence shown here is derived from an EMBL/GenBank/DDBJ whole genome shotgun (WGS) entry which is preliminary data.</text>
</comment>
<keyword evidence="2" id="KW-0677">Repeat</keyword>
<dbReference type="PANTHER" id="PTHR44019">
    <property type="entry name" value="WD REPEAT-CONTAINING PROTEIN 55"/>
    <property type="match status" value="1"/>
</dbReference>
<dbReference type="SUPFAM" id="SSF50978">
    <property type="entry name" value="WD40 repeat-like"/>
    <property type="match status" value="1"/>
</dbReference>
<evidence type="ECO:0000313" key="6">
    <source>
        <dbReference type="EMBL" id="MFA1773566.1"/>
    </source>
</evidence>
<evidence type="ECO:0000256" key="1">
    <source>
        <dbReference type="ARBA" id="ARBA00022574"/>
    </source>
</evidence>
<dbReference type="Gene3D" id="2.130.10.10">
    <property type="entry name" value="YVTN repeat-like/Quinoprotein amine dehydrogenase"/>
    <property type="match status" value="2"/>
</dbReference>
<feature type="chain" id="PRO_5024308607" evidence="4">
    <location>
        <begin position="21"/>
        <end position="320"/>
    </location>
</feature>
<evidence type="ECO:0000313" key="7">
    <source>
        <dbReference type="Proteomes" id="UP000323866"/>
    </source>
</evidence>
<dbReference type="PANTHER" id="PTHR44019:SF8">
    <property type="entry name" value="POC1 CENTRIOLAR PROTEIN HOMOLOG"/>
    <property type="match status" value="1"/>
</dbReference>
<dbReference type="OrthoDB" id="1492850at2"/>
<keyword evidence="1 3" id="KW-0853">WD repeat</keyword>
<gene>
    <name evidence="6" type="ORF">ACD591_19860</name>
    <name evidence="5" type="ORF">FOE74_19170</name>
</gene>
<feature type="repeat" description="WD" evidence="3">
    <location>
        <begin position="75"/>
        <end position="105"/>
    </location>
</feature>
<dbReference type="Proteomes" id="UP001570846">
    <property type="component" value="Unassembled WGS sequence"/>
</dbReference>
<reference evidence="6 8" key="3">
    <citation type="submission" date="2024-08" db="EMBL/GenBank/DDBJ databases">
        <authorList>
            <person name="Wei W."/>
        </authorList>
    </citation>
    <scope>NUCLEOTIDE SEQUENCE [LARGE SCALE GENOMIC DNA]</scope>
    <source>
        <strain evidence="6 8">XU2</strain>
    </source>
</reference>
<evidence type="ECO:0000256" key="2">
    <source>
        <dbReference type="ARBA" id="ARBA00022737"/>
    </source>
</evidence>
<dbReference type="InterPro" id="IPR015943">
    <property type="entry name" value="WD40/YVTN_repeat-like_dom_sf"/>
</dbReference>
<name>A0A5M8Q426_9BACT</name>
<reference evidence="5 7" key="1">
    <citation type="submission" date="2019-07" db="EMBL/GenBank/DDBJ databases">
        <authorList>
            <person name="Qu J.-H."/>
        </authorList>
    </citation>
    <scope>NUCLEOTIDE SEQUENCE [LARGE SCALE GENOMIC DNA]</scope>
    <source>
        <strain evidence="5 7">MDT1-10-3</strain>
    </source>
</reference>
<keyword evidence="8" id="KW-1185">Reference proteome</keyword>
<evidence type="ECO:0000256" key="3">
    <source>
        <dbReference type="PROSITE-ProRule" id="PRU00221"/>
    </source>
</evidence>
<protein>
    <submittedName>
        <fullName evidence="6">WD40 repeat domain-containing protein</fullName>
    </submittedName>
</protein>
<dbReference type="InterPro" id="IPR050505">
    <property type="entry name" value="WDR55/POC1"/>
</dbReference>